<dbReference type="GeneID" id="93063573"/>
<organism evidence="1">
    <name type="scientific">Burkholderia pseudomallei 1710a</name>
    <dbReference type="NCBI Taxonomy" id="320371"/>
    <lineage>
        <taxon>Bacteria</taxon>
        <taxon>Pseudomonadati</taxon>
        <taxon>Pseudomonadota</taxon>
        <taxon>Betaproteobacteria</taxon>
        <taxon>Burkholderiales</taxon>
        <taxon>Burkholderiaceae</taxon>
        <taxon>Burkholderia</taxon>
        <taxon>pseudomallei group</taxon>
    </lineage>
</organism>
<proteinExistence type="predicted"/>
<dbReference type="Pfam" id="PF09502">
    <property type="entry name" value="HrpB4"/>
    <property type="match status" value="1"/>
</dbReference>
<accession>A0A0E1VSC2</accession>
<gene>
    <name evidence="1" type="ORF">BURPS1710A_A1144</name>
</gene>
<dbReference type="Proteomes" id="UP000001812">
    <property type="component" value="Chromosome II"/>
</dbReference>
<dbReference type="InterPro" id="IPR013393">
    <property type="entry name" value="T3SS_HrpB4"/>
</dbReference>
<evidence type="ECO:0000313" key="1">
    <source>
        <dbReference type="EMBL" id="EET03778.1"/>
    </source>
</evidence>
<dbReference type="HOGENOM" id="CLU_100898_0_0_4"/>
<name>A0A0E1VSC2_BURPE</name>
<reference evidence="1" key="1">
    <citation type="submission" date="2009-05" db="EMBL/GenBank/DDBJ databases">
        <authorList>
            <person name="Harkins D.M."/>
            <person name="DeShazer D."/>
            <person name="Woods D.E."/>
            <person name="Brinkac L.M."/>
            <person name="Brown K.A."/>
            <person name="Hung G.C."/>
            <person name="Tuanyok A."/>
            <person name="Zhang B."/>
            <person name="Nierman W.C."/>
        </authorList>
    </citation>
    <scope>NUCLEOTIDE SEQUENCE [LARGE SCALE GENOMIC DNA]</scope>
    <source>
        <strain evidence="1">1710a</strain>
    </source>
</reference>
<dbReference type="AlphaFoldDB" id="A0A0E1VSC2"/>
<dbReference type="EMBL" id="CM000833">
    <property type="protein sequence ID" value="EET03778.1"/>
    <property type="molecule type" value="Genomic_DNA"/>
</dbReference>
<dbReference type="NCBIfam" id="TIGR02560">
    <property type="entry name" value="HrpB4"/>
    <property type="match status" value="1"/>
</dbReference>
<sequence>MTAASSPSPHQRAAALLERYRRNFANAVCWVHPSWTCALLGIDDSRCAVWRAALERAGEATRIPCSQAIACAAGVARPSLDMLLEPALRRPARGSTVAARIPNLALLDVLPHELGLAVLRMRALCLRSAEVRVVIDKRTRSRILAWTGIHPDHFMQDPRSIGGADAAWLKAAVGMPPLASHDALTLSIEGWMLLQCDTGAPPSSDTITLMRLALPRSLATPHWLAELAPRLDAFGGEHLFARLPRLLPEYAWLFG</sequence>
<dbReference type="RefSeq" id="WP_004528708.1">
    <property type="nucleotide sequence ID" value="NZ_CM000833.1"/>
</dbReference>
<protein>
    <submittedName>
        <fullName evidence="1">Type III secretion protein HrpB4</fullName>
    </submittedName>
</protein>